<evidence type="ECO:0000256" key="7">
    <source>
        <dbReference type="ARBA" id="ARBA00023049"/>
    </source>
</evidence>
<dbReference type="SUPFAM" id="SSF63411">
    <property type="entry name" value="LuxS/MPP-like metallohydrolase"/>
    <property type="match status" value="2"/>
</dbReference>
<dbReference type="Pfam" id="PF05193">
    <property type="entry name" value="Peptidase_M16_C"/>
    <property type="match status" value="1"/>
</dbReference>
<dbReference type="PROSITE" id="PS00143">
    <property type="entry name" value="INSULINASE"/>
    <property type="match status" value="1"/>
</dbReference>
<accession>A0ABD3QXU4</accession>
<dbReference type="GO" id="GO:0005739">
    <property type="term" value="C:mitochondrion"/>
    <property type="evidence" value="ECO:0007669"/>
    <property type="project" value="UniProtKB-SubCell"/>
</dbReference>
<proteinExistence type="inferred from homology"/>
<dbReference type="InterPro" id="IPR003029">
    <property type="entry name" value="S1_domain"/>
</dbReference>
<keyword evidence="8" id="KW-0496">Mitochondrion</keyword>
<dbReference type="Gene3D" id="3.30.830.10">
    <property type="entry name" value="Metalloenzyme, LuxS/M16 peptidase-like"/>
    <property type="match status" value="2"/>
</dbReference>
<keyword evidence="7" id="KW-0482">Metalloprotease</keyword>
<dbReference type="PROSITE" id="PS50126">
    <property type="entry name" value="S1"/>
    <property type="match status" value="1"/>
</dbReference>
<evidence type="ECO:0000259" key="10">
    <source>
        <dbReference type="PROSITE" id="PS50126"/>
    </source>
</evidence>
<dbReference type="Proteomes" id="UP001516023">
    <property type="component" value="Unassembled WGS sequence"/>
</dbReference>
<dbReference type="InterPro" id="IPR001431">
    <property type="entry name" value="Pept_M16_Zn_BS"/>
</dbReference>
<evidence type="ECO:0000256" key="9">
    <source>
        <dbReference type="RuleBase" id="RU004447"/>
    </source>
</evidence>
<dbReference type="GO" id="GO:0008237">
    <property type="term" value="F:metallopeptidase activity"/>
    <property type="evidence" value="ECO:0007669"/>
    <property type="project" value="UniProtKB-KW"/>
</dbReference>
<name>A0ABD3QXU4_9STRA</name>
<organism evidence="11 12">
    <name type="scientific">Cyclotella cryptica</name>
    <dbReference type="NCBI Taxonomy" id="29204"/>
    <lineage>
        <taxon>Eukaryota</taxon>
        <taxon>Sar</taxon>
        <taxon>Stramenopiles</taxon>
        <taxon>Ochrophyta</taxon>
        <taxon>Bacillariophyta</taxon>
        <taxon>Coscinodiscophyceae</taxon>
        <taxon>Thalassiosirophycidae</taxon>
        <taxon>Stephanodiscales</taxon>
        <taxon>Stephanodiscaceae</taxon>
        <taxon>Cyclotella</taxon>
    </lineage>
</organism>
<dbReference type="InterPro" id="IPR007863">
    <property type="entry name" value="Peptidase_M16_C"/>
</dbReference>
<evidence type="ECO:0000256" key="8">
    <source>
        <dbReference type="ARBA" id="ARBA00023128"/>
    </source>
</evidence>
<keyword evidence="5" id="KW-0378">Hydrolase</keyword>
<dbReference type="GO" id="GO:0006508">
    <property type="term" value="P:proteolysis"/>
    <property type="evidence" value="ECO:0007669"/>
    <property type="project" value="UniProtKB-KW"/>
</dbReference>
<dbReference type="InterPro" id="IPR050361">
    <property type="entry name" value="MPP/UQCRC_Complex"/>
</dbReference>
<reference evidence="11 12" key="1">
    <citation type="journal article" date="2020" name="G3 (Bethesda)">
        <title>Improved Reference Genome for Cyclotella cryptica CCMP332, a Model for Cell Wall Morphogenesis, Salinity Adaptation, and Lipid Production in Diatoms (Bacillariophyta).</title>
        <authorList>
            <person name="Roberts W.R."/>
            <person name="Downey K.M."/>
            <person name="Ruck E.C."/>
            <person name="Traller J.C."/>
            <person name="Alverson A.J."/>
        </authorList>
    </citation>
    <scope>NUCLEOTIDE SEQUENCE [LARGE SCALE GENOMIC DNA]</scope>
    <source>
        <strain evidence="11 12">CCMP332</strain>
    </source>
</reference>
<dbReference type="EMBL" id="JABMIG020000004">
    <property type="protein sequence ID" value="KAL3805085.1"/>
    <property type="molecule type" value="Genomic_DNA"/>
</dbReference>
<dbReference type="FunFam" id="3.30.830.10:FF:000002">
    <property type="entry name" value="Mitochondrial-processing peptidase subunit beta"/>
    <property type="match status" value="1"/>
</dbReference>
<dbReference type="PANTHER" id="PTHR11851">
    <property type="entry name" value="METALLOPROTEASE"/>
    <property type="match status" value="1"/>
</dbReference>
<gene>
    <name evidence="11" type="ORF">HJC23_003313</name>
</gene>
<dbReference type="AlphaFoldDB" id="A0ABD3QXU4"/>
<evidence type="ECO:0000256" key="1">
    <source>
        <dbReference type="ARBA" id="ARBA00001947"/>
    </source>
</evidence>
<keyword evidence="3" id="KW-0645">Protease</keyword>
<keyword evidence="12" id="KW-1185">Reference proteome</keyword>
<comment type="similarity">
    <text evidence="9">Belongs to the peptidase M16 family.</text>
</comment>
<dbReference type="Pfam" id="PF00675">
    <property type="entry name" value="Peptidase_M16"/>
    <property type="match status" value="1"/>
</dbReference>
<evidence type="ECO:0000256" key="6">
    <source>
        <dbReference type="ARBA" id="ARBA00022833"/>
    </source>
</evidence>
<protein>
    <recommendedName>
        <fullName evidence="10">S1 motif domain-containing protein</fullName>
    </recommendedName>
</protein>
<keyword evidence="6" id="KW-0862">Zinc</keyword>
<evidence type="ECO:0000256" key="3">
    <source>
        <dbReference type="ARBA" id="ARBA00022670"/>
    </source>
</evidence>
<sequence>MLSLLQRSSARSLLTKIPAASARLSTAAAPATSSNFPPYLLATPTTEITQFSSGLRVASETILGSNTATVGVWIDAGSRYETEHNNGAAHFLEHMAFKGTSKRTQYQLEVEIENMGGHLNAYTSREQTVYFAKVFKKDVPRAMDILADILLRSTLNHNAIHRERDVILREMKEVNKNPEELVLDHLHATAFQGSGLGRTILGPEDNIKSLTRDDLREYIDTHYLAPSMVIAGAGAVDHSMLCDLADYYFGGLRTELNEEQKKSDAVCLDEGKFVGSDVRIHFKSDTMAHISLAYEGASWTSEYAYPLMILQTLLGSFNRAAPGKSDVSKLCHDVAAYELANSISTFNTCYKDTGLFGLYSIVESDKVHDLVTCVASNLAELVDHITEEDVERAKIALKATMLMGLDGNTNVCEDIGRQLLTYGRRMTPAEIFLRIEEMTADDVRAAAHKVFHNKDHAMAAVGGLDGLPLYQPMSGGVRPQLDYSHMPMKSGRAYVYGYFPRPSAHEDINHRWQPSAAAISSNTVYSSHRSCLPLSDAFSNQSLLRKPSPTASCRANSLGTLPRFVSTESNIEINNDQANPDQSEYALLLPGHTVRIQIGDVTASRKAWKKRRRNSSPILIPCSILGMSREWMVRWNVMTLLHMIGEETPSAGGAVGTTCGKLGRAYRQRLGGDLREHAKALGYDSVESLLQSLFDERIQAEYGIRTFIEPQHGNLMLTTSLTRRQARSFSSSAGMVQFRPTSDFDDEAALGADSDLMVHTGMAQIRLSPNESGRSKFAQEPLGAAIRVSPYDDALERYKPGDEFNAFVYSYDLAGDNESPLLVLTVDDPRGKSVPGSFGASTRVFKRRSSKSSILVNDASLEHDLSELNVGDGPIQAIVVAVSPHSNSVFVDCGVGRTRGKKYGGGMAKVLGMLRFDDMLRDESDIAPGDVVEVYIKSVFNQSGRFMVSMDEKVKDKKAKEWKREKEADKRIERLSNKFKGEDIESLIGSEFDGVVKATSKTGESYYVQPFIEGEDEVSLPVGVASFLEEELDKNTSSYSAGDSVRVRLEGIDRKRGQLSLTLLKLAP</sequence>
<evidence type="ECO:0000313" key="12">
    <source>
        <dbReference type="Proteomes" id="UP001516023"/>
    </source>
</evidence>
<dbReference type="PANTHER" id="PTHR11851:SF149">
    <property type="entry name" value="GH01077P"/>
    <property type="match status" value="1"/>
</dbReference>
<comment type="caution">
    <text evidence="11">The sequence shown here is derived from an EMBL/GenBank/DDBJ whole genome shotgun (WGS) entry which is preliminary data.</text>
</comment>
<comment type="cofactor">
    <cofactor evidence="1">
        <name>Zn(2+)</name>
        <dbReference type="ChEBI" id="CHEBI:29105"/>
    </cofactor>
</comment>
<keyword evidence="4" id="KW-0479">Metal-binding</keyword>
<dbReference type="InterPro" id="IPR011765">
    <property type="entry name" value="Pept_M16_N"/>
</dbReference>
<evidence type="ECO:0000313" key="11">
    <source>
        <dbReference type="EMBL" id="KAL3805085.1"/>
    </source>
</evidence>
<dbReference type="GO" id="GO:0046872">
    <property type="term" value="F:metal ion binding"/>
    <property type="evidence" value="ECO:0007669"/>
    <property type="project" value="UniProtKB-KW"/>
</dbReference>
<feature type="domain" description="S1 motif" evidence="10">
    <location>
        <begin position="989"/>
        <end position="1064"/>
    </location>
</feature>
<dbReference type="InterPro" id="IPR011249">
    <property type="entry name" value="Metalloenz_LuxS/M16"/>
</dbReference>
<evidence type="ECO:0000256" key="5">
    <source>
        <dbReference type="ARBA" id="ARBA00022801"/>
    </source>
</evidence>
<comment type="subcellular location">
    <subcellularLocation>
        <location evidence="2">Mitochondrion</location>
    </subcellularLocation>
</comment>
<evidence type="ECO:0000256" key="4">
    <source>
        <dbReference type="ARBA" id="ARBA00022723"/>
    </source>
</evidence>
<evidence type="ECO:0000256" key="2">
    <source>
        <dbReference type="ARBA" id="ARBA00004173"/>
    </source>
</evidence>